<comment type="similarity">
    <text evidence="2">Belongs to the transposase mutator family.</text>
</comment>
<dbReference type="Proteomes" id="UP000004207">
    <property type="component" value="Unassembled WGS sequence"/>
</dbReference>
<dbReference type="InterPro" id="IPR001207">
    <property type="entry name" value="Transposase_mutator"/>
</dbReference>
<name>F5SA60_KINKI</name>
<dbReference type="AlphaFoldDB" id="F5SA60"/>
<dbReference type="GO" id="GO:0003677">
    <property type="term" value="F:DNA binding"/>
    <property type="evidence" value="ECO:0007669"/>
    <property type="project" value="UniProtKB-KW"/>
</dbReference>
<evidence type="ECO:0008006" key="8">
    <source>
        <dbReference type="Google" id="ProtNLM"/>
    </source>
</evidence>
<keyword evidence="3" id="KW-0815">Transposition</keyword>
<dbReference type="GO" id="GO:0006313">
    <property type="term" value="P:DNA transposition"/>
    <property type="evidence" value="ECO:0007669"/>
    <property type="project" value="InterPro"/>
</dbReference>
<accession>F5SA60</accession>
<comment type="caution">
    <text evidence="6">The sequence shown here is derived from an EMBL/GenBank/DDBJ whole genome shotgun (WGS) entry which is preliminary data.</text>
</comment>
<evidence type="ECO:0000256" key="1">
    <source>
        <dbReference type="ARBA" id="ARBA00002190"/>
    </source>
</evidence>
<dbReference type="GO" id="GO:0004803">
    <property type="term" value="F:transposase activity"/>
    <property type="evidence" value="ECO:0007669"/>
    <property type="project" value="InterPro"/>
</dbReference>
<keyword evidence="7" id="KW-1185">Reference proteome</keyword>
<evidence type="ECO:0000313" key="6">
    <source>
        <dbReference type="EMBL" id="EGK06739.1"/>
    </source>
</evidence>
<organism evidence="6 7">
    <name type="scientific">Kingella kingae ATCC 23330</name>
    <dbReference type="NCBI Taxonomy" id="887327"/>
    <lineage>
        <taxon>Bacteria</taxon>
        <taxon>Pseudomonadati</taxon>
        <taxon>Pseudomonadota</taxon>
        <taxon>Betaproteobacteria</taxon>
        <taxon>Neisseriales</taxon>
        <taxon>Neisseriaceae</taxon>
        <taxon>Kingella</taxon>
    </lineage>
</organism>
<dbReference type="HOGENOM" id="CLU_078214_2_0_4"/>
<reference evidence="6 7" key="1">
    <citation type="submission" date="2011-04" db="EMBL/GenBank/DDBJ databases">
        <authorList>
            <person name="Muzny D."/>
            <person name="Qin X."/>
            <person name="Deng J."/>
            <person name="Jiang H."/>
            <person name="Liu Y."/>
            <person name="Qu J."/>
            <person name="Song X.-Z."/>
            <person name="Zhang L."/>
            <person name="Thornton R."/>
            <person name="Coyle M."/>
            <person name="Francisco L."/>
            <person name="Jackson L."/>
            <person name="Javaid M."/>
            <person name="Korchina V."/>
            <person name="Kovar C."/>
            <person name="Mata R."/>
            <person name="Mathew T."/>
            <person name="Ngo R."/>
            <person name="Nguyen L."/>
            <person name="Nguyen N."/>
            <person name="Okwuonu G."/>
            <person name="Ongeri F."/>
            <person name="Pham C."/>
            <person name="Simmons D."/>
            <person name="Wilczek-Boney K."/>
            <person name="Hale W."/>
            <person name="Jakkamsetti A."/>
            <person name="Pham P."/>
            <person name="Ruth R."/>
            <person name="San Lucas F."/>
            <person name="Warren J."/>
            <person name="Zhang J."/>
            <person name="Zhao Z."/>
            <person name="Zhou C."/>
            <person name="Zhu D."/>
            <person name="Lee S."/>
            <person name="Bess C."/>
            <person name="Blankenburg K."/>
            <person name="Forbes L."/>
            <person name="Fu Q."/>
            <person name="Gubbala S."/>
            <person name="Hirani K."/>
            <person name="Jayaseelan J.C."/>
            <person name="Lara F."/>
            <person name="Munidasa M."/>
            <person name="Palculict T."/>
            <person name="Patil S."/>
            <person name="Pu L.-L."/>
            <person name="Saada N."/>
            <person name="Tang L."/>
            <person name="Weissenberger G."/>
            <person name="Zhu Y."/>
            <person name="Hemphill L."/>
            <person name="Shang Y."/>
            <person name="Youmans B."/>
            <person name="Ayvaz T."/>
            <person name="Ross M."/>
            <person name="Santibanez J."/>
            <person name="Aqrawi P."/>
            <person name="Gross S."/>
            <person name="Joshi V."/>
            <person name="Fowler G."/>
            <person name="Nazareth L."/>
            <person name="Reid J."/>
            <person name="Worley K."/>
            <person name="Petrosino J."/>
            <person name="Highlander S."/>
            <person name="Gibbs R."/>
        </authorList>
    </citation>
    <scope>NUCLEOTIDE SEQUENCE [LARGE SCALE GENOMIC DNA]</scope>
    <source>
        <strain evidence="6 7">ATCC 23330</strain>
    </source>
</reference>
<keyword evidence="5" id="KW-0233">DNA recombination</keyword>
<evidence type="ECO:0000256" key="4">
    <source>
        <dbReference type="ARBA" id="ARBA00023125"/>
    </source>
</evidence>
<dbReference type="eggNOG" id="COG3677">
    <property type="taxonomic scope" value="Bacteria"/>
</dbReference>
<keyword evidence="4" id="KW-0238">DNA-binding</keyword>
<proteinExistence type="inferred from homology"/>
<sequence length="213" mass="24520">MFLDTTYFGHTFGALVLMDSVSKQVLSVDIVAYETNQLYYQAVKKLKDNNMIIQSIICDGRKGLPQLFADIPVQLCQFHQVQTVIRYLTNKPKSLAAEQLRALTLTLTKSSFSSFQAALNSWYRQHKQYVNERTINAETGKTHYTHKRLRSAYLSLKRNLPLLLTFEQYTELSIPNTTNLLESRFAGLKSALNHHIGLNLENKTMFIKDYFSN</sequence>
<protein>
    <recommendedName>
        <fullName evidence="8">Transposase</fullName>
    </recommendedName>
</protein>
<dbReference type="EMBL" id="AFHS01000079">
    <property type="protein sequence ID" value="EGK06739.1"/>
    <property type="molecule type" value="Genomic_DNA"/>
</dbReference>
<gene>
    <name evidence="6" type="ORF">HMPREF0476_2093</name>
</gene>
<evidence type="ECO:0000313" key="7">
    <source>
        <dbReference type="Proteomes" id="UP000004207"/>
    </source>
</evidence>
<evidence type="ECO:0000256" key="2">
    <source>
        <dbReference type="ARBA" id="ARBA00010961"/>
    </source>
</evidence>
<comment type="function">
    <text evidence="1">Required for the transposition of the insertion element.</text>
</comment>
<evidence type="ECO:0000256" key="5">
    <source>
        <dbReference type="ARBA" id="ARBA00023172"/>
    </source>
</evidence>
<dbReference type="Pfam" id="PF00872">
    <property type="entry name" value="Transposase_mut"/>
    <property type="match status" value="1"/>
</dbReference>
<evidence type="ECO:0000256" key="3">
    <source>
        <dbReference type="ARBA" id="ARBA00022578"/>
    </source>
</evidence>